<keyword evidence="2" id="KW-1185">Reference proteome</keyword>
<proteinExistence type="predicted"/>
<dbReference type="RefSeq" id="WP_160548467.1">
    <property type="nucleotide sequence ID" value="NZ_JBHLUU010000112.1"/>
</dbReference>
<organism evidence="1 2">
    <name type="scientific">Robertmurraya beringensis</name>
    <dbReference type="NCBI Taxonomy" id="641660"/>
    <lineage>
        <taxon>Bacteria</taxon>
        <taxon>Bacillati</taxon>
        <taxon>Bacillota</taxon>
        <taxon>Bacilli</taxon>
        <taxon>Bacillales</taxon>
        <taxon>Bacillaceae</taxon>
        <taxon>Robertmurraya</taxon>
    </lineage>
</organism>
<dbReference type="Proteomes" id="UP001589738">
    <property type="component" value="Unassembled WGS sequence"/>
</dbReference>
<dbReference type="EMBL" id="JBHLUU010000112">
    <property type="protein sequence ID" value="MFC0476804.1"/>
    <property type="molecule type" value="Genomic_DNA"/>
</dbReference>
<evidence type="ECO:0000313" key="2">
    <source>
        <dbReference type="Proteomes" id="UP001589738"/>
    </source>
</evidence>
<evidence type="ECO:0000313" key="1">
    <source>
        <dbReference type="EMBL" id="MFC0476804.1"/>
    </source>
</evidence>
<reference evidence="1 2" key="1">
    <citation type="submission" date="2024-09" db="EMBL/GenBank/DDBJ databases">
        <authorList>
            <person name="Sun Q."/>
            <person name="Mori K."/>
        </authorList>
    </citation>
    <scope>NUCLEOTIDE SEQUENCE [LARGE SCALE GENOMIC DNA]</scope>
    <source>
        <strain evidence="1 2">CGMCC 1.9126</strain>
    </source>
</reference>
<name>A0ABV6KU57_9BACI</name>
<comment type="caution">
    <text evidence="1">The sequence shown here is derived from an EMBL/GenBank/DDBJ whole genome shotgun (WGS) entry which is preliminary data.</text>
</comment>
<accession>A0ABV6KU57</accession>
<sequence length="209" mass="24729">MKKSYSSKNVLQERLSGSTEERGFFSYLFNSRPTIEVKVPYYEYLRGEVFCDDLRDNFESEVPFHFDASHLIYLLYEDFLRQIKMGAKNEQIAKFIMLGKKNYFRKRIQEKQIMKPISKYVFEFETVEEEGIEETHSEDAKMAYITIRMKKSELLRAEVLLHDLQPYMSSGESVTVEEVIAIVFLNFIEMIKKEGNTLKLQKSILTHLK</sequence>
<protein>
    <submittedName>
        <fullName evidence="1">Uncharacterized protein</fullName>
    </submittedName>
</protein>
<gene>
    <name evidence="1" type="ORF">ACFFHF_16500</name>
</gene>